<keyword evidence="5" id="KW-1185">Reference proteome</keyword>
<dbReference type="AlphaFoldDB" id="A0A165RWY0"/>
<dbReference type="SUPFAM" id="SSF55186">
    <property type="entry name" value="ThrRS/AlaRS common domain"/>
    <property type="match status" value="1"/>
</dbReference>
<evidence type="ECO:0000256" key="2">
    <source>
        <dbReference type="ARBA" id="ARBA00022833"/>
    </source>
</evidence>
<evidence type="ECO:0000313" key="4">
    <source>
        <dbReference type="EMBL" id="KZT24377.1"/>
    </source>
</evidence>
<dbReference type="OrthoDB" id="288942at2759"/>
<evidence type="ECO:0000256" key="1">
    <source>
        <dbReference type="ARBA" id="ARBA00022723"/>
    </source>
</evidence>
<gene>
    <name evidence="4" type="ORF">NEOLEDRAFT_1135194</name>
</gene>
<dbReference type="InterPro" id="IPR018163">
    <property type="entry name" value="Thr/Ala-tRNA-synth_IIc_edit"/>
</dbReference>
<name>A0A165RWY0_9AGAM</name>
<dbReference type="PANTHER" id="PTHR43462">
    <property type="entry name" value="ALANYL-TRNA EDITING PROTEIN"/>
    <property type="match status" value="1"/>
</dbReference>
<dbReference type="GO" id="GO:0046872">
    <property type="term" value="F:metal ion binding"/>
    <property type="evidence" value="ECO:0007669"/>
    <property type="project" value="UniProtKB-KW"/>
</dbReference>
<reference evidence="4 5" key="1">
    <citation type="journal article" date="2016" name="Mol. Biol. Evol.">
        <title>Comparative Genomics of Early-Diverging Mushroom-Forming Fungi Provides Insights into the Origins of Lignocellulose Decay Capabilities.</title>
        <authorList>
            <person name="Nagy L.G."/>
            <person name="Riley R."/>
            <person name="Tritt A."/>
            <person name="Adam C."/>
            <person name="Daum C."/>
            <person name="Floudas D."/>
            <person name="Sun H."/>
            <person name="Yadav J.S."/>
            <person name="Pangilinan J."/>
            <person name="Larsson K.H."/>
            <person name="Matsuura K."/>
            <person name="Barry K."/>
            <person name="Labutti K."/>
            <person name="Kuo R."/>
            <person name="Ohm R.A."/>
            <person name="Bhattacharya S.S."/>
            <person name="Shirouzu T."/>
            <person name="Yoshinaga Y."/>
            <person name="Martin F.M."/>
            <person name="Grigoriev I.V."/>
            <person name="Hibbett D.S."/>
        </authorList>
    </citation>
    <scope>NUCLEOTIDE SEQUENCE [LARGE SCALE GENOMIC DNA]</scope>
    <source>
        <strain evidence="4 5">HHB14362 ss-1</strain>
    </source>
</reference>
<proteinExistence type="predicted"/>
<dbReference type="EMBL" id="KV425578">
    <property type="protein sequence ID" value="KZT24377.1"/>
    <property type="molecule type" value="Genomic_DNA"/>
</dbReference>
<dbReference type="Proteomes" id="UP000076761">
    <property type="component" value="Unassembled WGS sequence"/>
</dbReference>
<dbReference type="SUPFAM" id="SSF50447">
    <property type="entry name" value="Translation proteins"/>
    <property type="match status" value="1"/>
</dbReference>
<evidence type="ECO:0008006" key="6">
    <source>
        <dbReference type="Google" id="ProtNLM"/>
    </source>
</evidence>
<evidence type="ECO:0000313" key="5">
    <source>
        <dbReference type="Proteomes" id="UP000076761"/>
    </source>
</evidence>
<organism evidence="4 5">
    <name type="scientific">Neolentinus lepideus HHB14362 ss-1</name>
    <dbReference type="NCBI Taxonomy" id="1314782"/>
    <lineage>
        <taxon>Eukaryota</taxon>
        <taxon>Fungi</taxon>
        <taxon>Dikarya</taxon>
        <taxon>Basidiomycota</taxon>
        <taxon>Agaricomycotina</taxon>
        <taxon>Agaricomycetes</taxon>
        <taxon>Gloeophyllales</taxon>
        <taxon>Gloeophyllaceae</taxon>
        <taxon>Neolentinus</taxon>
    </lineage>
</organism>
<dbReference type="InterPro" id="IPR009000">
    <property type="entry name" value="Transl_B-barrel_sf"/>
</dbReference>
<dbReference type="STRING" id="1314782.A0A165RWY0"/>
<feature type="region of interest" description="Disordered" evidence="3">
    <location>
        <begin position="59"/>
        <end position="80"/>
    </location>
</feature>
<keyword evidence="1" id="KW-0479">Metal-binding</keyword>
<protein>
    <recommendedName>
        <fullName evidence="6">ThrRS/AlaRS common domain-containing protein</fullName>
    </recommendedName>
</protein>
<dbReference type="Gene3D" id="3.30.980.10">
    <property type="entry name" value="Threonyl-trna Synthetase, Chain A, domain 2"/>
    <property type="match status" value="1"/>
</dbReference>
<dbReference type="PANTHER" id="PTHR43462:SF1">
    <property type="entry name" value="ALANYL-TRNA EDITING PROTEIN AARSD1"/>
    <property type="match status" value="1"/>
</dbReference>
<sequence length="288" mass="30729">MAASAILLPPPVTPPDYHRIVSPTLWIPTDTSKPVPVGLLACQRDPLLRELPTTVVSARVSQPAASGPGKNKKKASSSASATATEPLIEVILHDTILFPEGGGQPSDIGIITSEDGTIWDVVEIKRHGGHAVHYVRAKSSDPGVSLSAFPVGAKVGVALGEEGWTRRLDHMSMHTSQHLLSAVLETHLKLPTLSWSLPAYPSSHPGSVELPRALTASELTFAQTLANQHAFEGRKVHVEVSELADEEHIKLQDVEKLESGRAVGKGVPKDYTGGVKRVVIIDGVDRNP</sequence>
<evidence type="ECO:0000256" key="3">
    <source>
        <dbReference type="SAM" id="MobiDB-lite"/>
    </source>
</evidence>
<dbReference type="Gene3D" id="2.40.30.130">
    <property type="match status" value="1"/>
</dbReference>
<dbReference type="InterPro" id="IPR051335">
    <property type="entry name" value="Alanyl-tRNA_Editing_Enzymes"/>
</dbReference>
<dbReference type="GO" id="GO:0000166">
    <property type="term" value="F:nucleotide binding"/>
    <property type="evidence" value="ECO:0007669"/>
    <property type="project" value="InterPro"/>
</dbReference>
<keyword evidence="2" id="KW-0862">Zinc</keyword>
<dbReference type="GO" id="GO:0002196">
    <property type="term" value="F:Ser-tRNA(Ala) deacylase activity"/>
    <property type="evidence" value="ECO:0007669"/>
    <property type="project" value="TreeGrafter"/>
</dbReference>
<dbReference type="InParanoid" id="A0A165RWY0"/>
<accession>A0A165RWY0</accession>